<dbReference type="Pfam" id="PF01167">
    <property type="entry name" value="Tub"/>
    <property type="match status" value="1"/>
</dbReference>
<proteinExistence type="inferred from homology"/>
<evidence type="ECO:0000313" key="4">
    <source>
        <dbReference type="EMBL" id="CAL5096225.1"/>
    </source>
</evidence>
<dbReference type="PRINTS" id="PR01573">
    <property type="entry name" value="SUPERTUBBY"/>
</dbReference>
<dbReference type="EMBL" id="OZ075119">
    <property type="protein sequence ID" value="CAL5096225.1"/>
    <property type="molecule type" value="Genomic_DNA"/>
</dbReference>
<dbReference type="SUPFAM" id="SSF54518">
    <property type="entry name" value="Tubby C-terminal domain-like"/>
    <property type="match status" value="1"/>
</dbReference>
<reference evidence="5" key="1">
    <citation type="submission" date="2024-06" db="EMBL/GenBank/DDBJ databases">
        <authorList>
            <person name="Ryan C."/>
        </authorList>
    </citation>
    <scope>NUCLEOTIDE SEQUENCE [LARGE SCALE GENOMIC DNA]</scope>
</reference>
<keyword evidence="5" id="KW-1185">Reference proteome</keyword>
<name>A0ABC9GJW1_9POAL</name>
<dbReference type="Proteomes" id="UP001497457">
    <property type="component" value="Chromosome 9rd"/>
</dbReference>
<reference evidence="4 5" key="2">
    <citation type="submission" date="2024-10" db="EMBL/GenBank/DDBJ databases">
        <authorList>
            <person name="Ryan C."/>
        </authorList>
    </citation>
    <scope>NUCLEOTIDE SEQUENCE [LARGE SCALE GENOMIC DNA]</scope>
</reference>
<dbReference type="InterPro" id="IPR018066">
    <property type="entry name" value="Tubby_C_CS"/>
</dbReference>
<accession>A0ABC9GJW1</accession>
<evidence type="ECO:0000313" key="5">
    <source>
        <dbReference type="Proteomes" id="UP001497457"/>
    </source>
</evidence>
<protein>
    <recommendedName>
        <fullName evidence="2">Tubby-like F-box protein</fullName>
    </recommendedName>
</protein>
<evidence type="ECO:0000259" key="3">
    <source>
        <dbReference type="Pfam" id="PF01167"/>
    </source>
</evidence>
<dbReference type="InterPro" id="IPR000007">
    <property type="entry name" value="Tubby_C"/>
</dbReference>
<dbReference type="PANTHER" id="PTHR16517:SF155">
    <property type="entry name" value="TUBBY-LIKE F-BOX PROTEIN 10"/>
    <property type="match status" value="1"/>
</dbReference>
<gene>
    <name evidence="4" type="ORF">URODEC1_LOCUS116931</name>
</gene>
<dbReference type="AlphaFoldDB" id="A0ABC9GJW1"/>
<dbReference type="Gene3D" id="3.20.90.10">
    <property type="entry name" value="Tubby Protein, Chain A"/>
    <property type="match status" value="1"/>
</dbReference>
<dbReference type="PANTHER" id="PTHR16517">
    <property type="entry name" value="TUBBY-RELATED"/>
    <property type="match status" value="1"/>
</dbReference>
<sequence length="354" mass="39674">MAPSTVSGEVVTVRREGMAAAAEEEEDRWARLLPELVAEVVRRVEASGGERWPARKDVVSCASVCRRWRDVAAAVVRPLPESGKITFPASLKQPGPKDFPIQCFIKRNKKDSTFYLYLGFTNNLTSTTGKGKFLMAAKRFRRGAHTEYIISLDADDLSQGNNAYMGKLRSDFWGTNFKIFDSQPPYDGAKASSTRSIRRFGSRRISPQVSSGSFDVGQVSYKYNLLKSRGPRRMCCTMECPSVQENWENSLKVRSLRRTGTIVLRNKAPRWHEHLQCWCLNFHGRVTVASVKNFQLVATADLSHPDGAGDEETVLLQFGKVDTDIFTMDYRQPLSAFQAFAISLSSFGTKLACE</sequence>
<evidence type="ECO:0000256" key="1">
    <source>
        <dbReference type="ARBA" id="ARBA00007129"/>
    </source>
</evidence>
<organism evidence="4 5">
    <name type="scientific">Urochloa decumbens</name>
    <dbReference type="NCBI Taxonomy" id="240449"/>
    <lineage>
        <taxon>Eukaryota</taxon>
        <taxon>Viridiplantae</taxon>
        <taxon>Streptophyta</taxon>
        <taxon>Embryophyta</taxon>
        <taxon>Tracheophyta</taxon>
        <taxon>Spermatophyta</taxon>
        <taxon>Magnoliopsida</taxon>
        <taxon>Liliopsida</taxon>
        <taxon>Poales</taxon>
        <taxon>Poaceae</taxon>
        <taxon>PACMAD clade</taxon>
        <taxon>Panicoideae</taxon>
        <taxon>Panicodae</taxon>
        <taxon>Paniceae</taxon>
        <taxon>Melinidinae</taxon>
        <taxon>Urochloa</taxon>
    </lineage>
</organism>
<evidence type="ECO:0000256" key="2">
    <source>
        <dbReference type="RuleBase" id="RU361125"/>
    </source>
</evidence>
<dbReference type="PROSITE" id="PS01200">
    <property type="entry name" value="TUB_1"/>
    <property type="match status" value="1"/>
</dbReference>
<comment type="similarity">
    <text evidence="1 2">Belongs to the TUB family.</text>
</comment>
<dbReference type="InterPro" id="IPR025659">
    <property type="entry name" value="Tubby-like_C"/>
</dbReference>
<dbReference type="PROSITE" id="PS01201">
    <property type="entry name" value="TUB_2"/>
    <property type="match status" value="1"/>
</dbReference>
<feature type="domain" description="Tubby C-terminal" evidence="3">
    <location>
        <begin position="91"/>
        <end position="349"/>
    </location>
</feature>